<dbReference type="SUPFAM" id="SSF81383">
    <property type="entry name" value="F-box domain"/>
    <property type="match status" value="1"/>
</dbReference>
<sequence length="617" mass="70852">MESPKVETKTRASEGKYKNELRRAWNMITCSPKDPTGYLIAGHCYKDHGKQEKAIKVFNMGLNQVSTKHKEYEALRQGKQEAESRKNCRMDILGQLPLDIIHYIFDNYFDQDSITPYSRICSTWRNIVLDYSKFWKRISFGNRRSKNDMVSPHHMLLPSICQHVQEIEIICNSPLETLFELFRTIKFSKMRSLKIIQDRTVDFEGPISYAKLPSVLNVFSKTLTTLDLELRSESTDLPTLSDILNICNNLTKLRYVVNSHYQVLMPITITKQHKTLLLKELICSSTSIQKHGQSIHELYVNHDQAPHYVLSFKTESNDDDNITVNNNSLGLEHIEVSGITSPNSLLQLIKSHRLTLSYLSITLFGNTSSNDNDWRKWADVLHLFPLTNLIGLNLCTYDMDTVDDSTICKYILPAIIRIINNDNSANNQQTPNLQNFKLYSQGMIPNNVLDAITKMPKITTLILVGCSFDPDKMHDVVKIFERRSNNSNAILTATTLASSTSSLLTNLQFEYVNGMNDHIVFTASKIKSLTHLTMNGLYCNDYTVFKTLAQNISQLPLLEWLRLCYFNIQRDDLKILATSKSLHYIDLYRIDDEFSQDELDQIAKISSNDLVIRDVLF</sequence>
<evidence type="ECO:0000313" key="2">
    <source>
        <dbReference type="EMBL" id="KAG2217991.1"/>
    </source>
</evidence>
<dbReference type="Gene3D" id="1.20.1280.50">
    <property type="match status" value="1"/>
</dbReference>
<dbReference type="InterPro" id="IPR032675">
    <property type="entry name" value="LRR_dom_sf"/>
</dbReference>
<dbReference type="EMBL" id="JAEPRB010000259">
    <property type="protein sequence ID" value="KAG2217991.1"/>
    <property type="molecule type" value="Genomic_DNA"/>
</dbReference>
<dbReference type="PANTHER" id="PTHR38926:SF5">
    <property type="entry name" value="F-BOX AND LEUCINE-RICH REPEAT PROTEIN 6"/>
    <property type="match status" value="1"/>
</dbReference>
<organism evidence="2 3">
    <name type="scientific">Circinella minor</name>
    <dbReference type="NCBI Taxonomy" id="1195481"/>
    <lineage>
        <taxon>Eukaryota</taxon>
        <taxon>Fungi</taxon>
        <taxon>Fungi incertae sedis</taxon>
        <taxon>Mucoromycota</taxon>
        <taxon>Mucoromycotina</taxon>
        <taxon>Mucoromycetes</taxon>
        <taxon>Mucorales</taxon>
        <taxon>Lichtheimiaceae</taxon>
        <taxon>Circinella</taxon>
    </lineage>
</organism>
<dbReference type="PANTHER" id="PTHR38926">
    <property type="entry name" value="F-BOX DOMAIN CONTAINING PROTEIN, EXPRESSED"/>
    <property type="match status" value="1"/>
</dbReference>
<evidence type="ECO:0000313" key="3">
    <source>
        <dbReference type="Proteomes" id="UP000646827"/>
    </source>
</evidence>
<dbReference type="SUPFAM" id="SSF52047">
    <property type="entry name" value="RNI-like"/>
    <property type="match status" value="1"/>
</dbReference>
<evidence type="ECO:0000259" key="1">
    <source>
        <dbReference type="PROSITE" id="PS50181"/>
    </source>
</evidence>
<proteinExistence type="predicted"/>
<protein>
    <recommendedName>
        <fullName evidence="1">F-box domain-containing protein</fullName>
    </recommendedName>
</protein>
<gene>
    <name evidence="2" type="ORF">INT45_006245</name>
</gene>
<feature type="domain" description="F-box" evidence="1">
    <location>
        <begin position="90"/>
        <end position="138"/>
    </location>
</feature>
<name>A0A8H7RVL0_9FUNG</name>
<dbReference type="PROSITE" id="PS50181">
    <property type="entry name" value="FBOX"/>
    <property type="match status" value="1"/>
</dbReference>
<reference evidence="2 3" key="1">
    <citation type="submission" date="2020-12" db="EMBL/GenBank/DDBJ databases">
        <title>Metabolic potential, ecology and presence of endohyphal bacteria is reflected in genomic diversity of Mucoromycotina.</title>
        <authorList>
            <person name="Muszewska A."/>
            <person name="Okrasinska A."/>
            <person name="Steczkiewicz K."/>
            <person name="Drgas O."/>
            <person name="Orlowska M."/>
            <person name="Perlinska-Lenart U."/>
            <person name="Aleksandrzak-Piekarczyk T."/>
            <person name="Szatraj K."/>
            <person name="Zielenkiewicz U."/>
            <person name="Pilsyk S."/>
            <person name="Malc E."/>
            <person name="Mieczkowski P."/>
            <person name="Kruszewska J.S."/>
            <person name="Biernat P."/>
            <person name="Pawlowska J."/>
        </authorList>
    </citation>
    <scope>NUCLEOTIDE SEQUENCE [LARGE SCALE GENOMIC DNA]</scope>
    <source>
        <strain evidence="2 3">CBS 142.35</strain>
    </source>
</reference>
<dbReference type="Proteomes" id="UP000646827">
    <property type="component" value="Unassembled WGS sequence"/>
</dbReference>
<accession>A0A8H7RVL0</accession>
<dbReference type="OrthoDB" id="2286291at2759"/>
<dbReference type="InterPro" id="IPR036047">
    <property type="entry name" value="F-box-like_dom_sf"/>
</dbReference>
<dbReference type="AlphaFoldDB" id="A0A8H7RVL0"/>
<keyword evidence="3" id="KW-1185">Reference proteome</keyword>
<dbReference type="Gene3D" id="3.80.10.10">
    <property type="entry name" value="Ribonuclease Inhibitor"/>
    <property type="match status" value="1"/>
</dbReference>
<dbReference type="InterPro" id="IPR001810">
    <property type="entry name" value="F-box_dom"/>
</dbReference>
<dbReference type="Pfam" id="PF12937">
    <property type="entry name" value="F-box-like"/>
    <property type="match status" value="1"/>
</dbReference>
<comment type="caution">
    <text evidence="2">The sequence shown here is derived from an EMBL/GenBank/DDBJ whole genome shotgun (WGS) entry which is preliminary data.</text>
</comment>